<evidence type="ECO:0000256" key="1">
    <source>
        <dbReference type="ARBA" id="ARBA00007613"/>
    </source>
</evidence>
<dbReference type="PROSITE" id="PS51257">
    <property type="entry name" value="PROKAR_LIPOPROTEIN"/>
    <property type="match status" value="1"/>
</dbReference>
<feature type="signal peptide" evidence="2">
    <location>
        <begin position="1"/>
        <end position="28"/>
    </location>
</feature>
<proteinExistence type="inferred from homology"/>
<keyword evidence="2" id="KW-1134">Transmembrane beta strand</keyword>
<gene>
    <name evidence="5" type="ORF">QE399_000768</name>
</gene>
<keyword evidence="2 5" id="KW-0449">Lipoprotein</keyword>
<keyword evidence="3" id="KW-0175">Coiled coil</keyword>
<keyword evidence="2" id="KW-0732">Signal</keyword>
<evidence type="ECO:0000313" key="5">
    <source>
        <dbReference type="EMBL" id="MDR6213079.1"/>
    </source>
</evidence>
<dbReference type="Gene3D" id="2.20.200.10">
    <property type="entry name" value="Outer membrane efflux proteins (OEP)"/>
    <property type="match status" value="1"/>
</dbReference>
<keyword evidence="2" id="KW-0564">Palmitate</keyword>
<sequence>MTLHRSSPFLRPAALALALLLAGCSSLRTPYEAPAVAIPTQWQHATGPAAANGARDAQAATGAWWKAFNDPVLDSLVESALARNNDLAVATIRVRRAQLQARLAEHRPQFNASTNARTSRPVDGGASTRSNSVSLGVSYEVDLWNRLGASLDVARWEALATVQDREATAQALVGTTATLYWQLGYYSQRLAAASESIAYAERTLALVQAQYDAGAVSSLEVAESRQSLASQRASLALLQQQYVETSNALVLLFDGSAIGPAAPGWSAPRALPTQPLPEVSAGLPAELLARRPDLRAAELRLREALASVDATRLSYYPQFSLTGALGGSSASLGNVLANPIATLGAGLVLPFLNRTEMQVSTDIARADYEQAVVTFRQTLYQALTDVDNALSARLRYEEQAAQLEQSLADARRAEQLYEVRYRAGAVALKPWLDAQEKRRSAETALAENRLNRLSNHATLFQALGGGL</sequence>
<keyword evidence="2" id="KW-0472">Membrane</keyword>
<evidence type="ECO:0000313" key="6">
    <source>
        <dbReference type="Proteomes" id="UP001267710"/>
    </source>
</evidence>
<feature type="coiled-coil region" evidence="3">
    <location>
        <begin position="386"/>
        <end position="420"/>
    </location>
</feature>
<comment type="caution">
    <text evidence="5">The sequence shown here is derived from an EMBL/GenBank/DDBJ whole genome shotgun (WGS) entry which is preliminary data.</text>
</comment>
<dbReference type="RefSeq" id="WP_309826274.1">
    <property type="nucleotide sequence ID" value="NZ_JAVIZX010000001.1"/>
</dbReference>
<reference evidence="5 6" key="1">
    <citation type="submission" date="2023-08" db="EMBL/GenBank/DDBJ databases">
        <title>Functional and genomic diversity of the sorghum phyllosphere microbiome.</title>
        <authorList>
            <person name="Shade A."/>
        </authorList>
    </citation>
    <scope>NUCLEOTIDE SEQUENCE [LARGE SCALE GENOMIC DNA]</scope>
    <source>
        <strain evidence="5 6">SORGH_AS_0335</strain>
    </source>
</reference>
<comment type="subcellular location">
    <subcellularLocation>
        <location evidence="2">Cell membrane</location>
        <topology evidence="2">Lipid-anchor</topology>
    </subcellularLocation>
</comment>
<keyword evidence="6" id="KW-1185">Reference proteome</keyword>
<feature type="chain" id="PRO_5044989503" evidence="2">
    <location>
        <begin position="29"/>
        <end position="467"/>
    </location>
</feature>
<comment type="similarity">
    <text evidence="1 2">Belongs to the outer membrane factor (OMF) (TC 1.B.17) family.</text>
</comment>
<organism evidence="5 6">
    <name type="scientific">Paracidovorax wautersii</name>
    <dbReference type="NCBI Taxonomy" id="1177982"/>
    <lineage>
        <taxon>Bacteria</taxon>
        <taxon>Pseudomonadati</taxon>
        <taxon>Pseudomonadota</taxon>
        <taxon>Betaproteobacteria</taxon>
        <taxon>Burkholderiales</taxon>
        <taxon>Comamonadaceae</taxon>
        <taxon>Paracidovorax</taxon>
    </lineage>
</organism>
<dbReference type="SUPFAM" id="SSF56954">
    <property type="entry name" value="Outer membrane efflux proteins (OEP)"/>
    <property type="match status" value="1"/>
</dbReference>
<evidence type="ECO:0000256" key="2">
    <source>
        <dbReference type="RuleBase" id="RU362097"/>
    </source>
</evidence>
<accession>A0ABU1I766</accession>
<name>A0ABU1I766_9BURK</name>
<dbReference type="Proteomes" id="UP001267710">
    <property type="component" value="Unassembled WGS sequence"/>
</dbReference>
<dbReference type="InterPro" id="IPR003423">
    <property type="entry name" value="OMP_efflux"/>
</dbReference>
<dbReference type="InterPro" id="IPR010131">
    <property type="entry name" value="MdtP/NodT-like"/>
</dbReference>
<evidence type="ECO:0000256" key="3">
    <source>
        <dbReference type="SAM" id="Coils"/>
    </source>
</evidence>
<feature type="region of interest" description="Disordered" evidence="4">
    <location>
        <begin position="108"/>
        <end position="129"/>
    </location>
</feature>
<dbReference type="PANTHER" id="PTHR30203">
    <property type="entry name" value="OUTER MEMBRANE CATION EFFLUX PROTEIN"/>
    <property type="match status" value="1"/>
</dbReference>
<evidence type="ECO:0000256" key="4">
    <source>
        <dbReference type="SAM" id="MobiDB-lite"/>
    </source>
</evidence>
<dbReference type="PANTHER" id="PTHR30203:SF32">
    <property type="entry name" value="CATION EFFLUX SYSTEM PROTEIN CUSC"/>
    <property type="match status" value="1"/>
</dbReference>
<dbReference type="NCBIfam" id="TIGR01845">
    <property type="entry name" value="outer_NodT"/>
    <property type="match status" value="1"/>
</dbReference>
<dbReference type="Pfam" id="PF02321">
    <property type="entry name" value="OEP"/>
    <property type="match status" value="2"/>
</dbReference>
<dbReference type="Gene3D" id="1.20.1600.10">
    <property type="entry name" value="Outer membrane efflux proteins (OEP)"/>
    <property type="match status" value="1"/>
</dbReference>
<keyword evidence="2" id="KW-0812">Transmembrane</keyword>
<protein>
    <submittedName>
        <fullName evidence="5">NodT family efflux transporter outer membrane factor (OMF) lipoprotein</fullName>
    </submittedName>
</protein>
<dbReference type="EMBL" id="JAVIZX010000001">
    <property type="protein sequence ID" value="MDR6213079.1"/>
    <property type="molecule type" value="Genomic_DNA"/>
</dbReference>